<name>A0AAD7H108_MYCRO</name>
<dbReference type="Proteomes" id="UP001221757">
    <property type="component" value="Unassembled WGS sequence"/>
</dbReference>
<comment type="caution">
    <text evidence="1">The sequence shown here is derived from an EMBL/GenBank/DDBJ whole genome shotgun (WGS) entry which is preliminary data.</text>
</comment>
<evidence type="ECO:0000313" key="1">
    <source>
        <dbReference type="EMBL" id="KAJ7709479.1"/>
    </source>
</evidence>
<evidence type="ECO:0000313" key="2">
    <source>
        <dbReference type="Proteomes" id="UP001221757"/>
    </source>
</evidence>
<dbReference type="AlphaFoldDB" id="A0AAD7H108"/>
<accession>A0AAD7H108</accession>
<reference evidence="1" key="1">
    <citation type="submission" date="2023-03" db="EMBL/GenBank/DDBJ databases">
        <title>Massive genome expansion in bonnet fungi (Mycena s.s.) driven by repeated elements and novel gene families across ecological guilds.</title>
        <authorList>
            <consortium name="Lawrence Berkeley National Laboratory"/>
            <person name="Harder C.B."/>
            <person name="Miyauchi S."/>
            <person name="Viragh M."/>
            <person name="Kuo A."/>
            <person name="Thoen E."/>
            <person name="Andreopoulos B."/>
            <person name="Lu D."/>
            <person name="Skrede I."/>
            <person name="Drula E."/>
            <person name="Henrissat B."/>
            <person name="Morin E."/>
            <person name="Kohler A."/>
            <person name="Barry K."/>
            <person name="LaButti K."/>
            <person name="Morin E."/>
            <person name="Salamov A."/>
            <person name="Lipzen A."/>
            <person name="Mereny Z."/>
            <person name="Hegedus B."/>
            <person name="Baldrian P."/>
            <person name="Stursova M."/>
            <person name="Weitz H."/>
            <person name="Taylor A."/>
            <person name="Grigoriev I.V."/>
            <person name="Nagy L.G."/>
            <person name="Martin F."/>
            <person name="Kauserud H."/>
        </authorList>
    </citation>
    <scope>NUCLEOTIDE SEQUENCE</scope>
    <source>
        <strain evidence="1">CBHHK067</strain>
    </source>
</reference>
<proteinExistence type="predicted"/>
<gene>
    <name evidence="1" type="ORF">B0H17DRAFT_1165412</name>
</gene>
<keyword evidence="2" id="KW-1185">Reference proteome</keyword>
<protein>
    <submittedName>
        <fullName evidence="1">Uncharacterized protein</fullName>
    </submittedName>
</protein>
<dbReference type="EMBL" id="JARKIE010000002">
    <property type="protein sequence ID" value="KAJ7709479.1"/>
    <property type="molecule type" value="Genomic_DNA"/>
</dbReference>
<organism evidence="1 2">
    <name type="scientific">Mycena rosella</name>
    <name type="common">Pink bonnet</name>
    <name type="synonym">Agaricus rosellus</name>
    <dbReference type="NCBI Taxonomy" id="1033263"/>
    <lineage>
        <taxon>Eukaryota</taxon>
        <taxon>Fungi</taxon>
        <taxon>Dikarya</taxon>
        <taxon>Basidiomycota</taxon>
        <taxon>Agaricomycotina</taxon>
        <taxon>Agaricomycetes</taxon>
        <taxon>Agaricomycetidae</taxon>
        <taxon>Agaricales</taxon>
        <taxon>Marasmiineae</taxon>
        <taxon>Mycenaceae</taxon>
        <taxon>Mycena</taxon>
    </lineage>
</organism>
<sequence>MSDSYPFIVAQYELANHSKRTKHWSLVALVDTNNAFIMEIAGNTHSLACVPRTANHFSASRSLRGGYHVGSILAAEVGELQERLKEIPVLRSDESFDCQTWVVSALEFLKAKNNGWITADVKESTIRRELKQDLERWEEAEDTVEERLFPRK</sequence>